<accession>A0A6J7PIG9</accession>
<organism evidence="1">
    <name type="scientific">freshwater metagenome</name>
    <dbReference type="NCBI Taxonomy" id="449393"/>
    <lineage>
        <taxon>unclassified sequences</taxon>
        <taxon>metagenomes</taxon>
        <taxon>ecological metagenomes</taxon>
    </lineage>
</organism>
<evidence type="ECO:0000313" key="1">
    <source>
        <dbReference type="EMBL" id="CAB5003013.1"/>
    </source>
</evidence>
<dbReference type="AlphaFoldDB" id="A0A6J7PIG9"/>
<dbReference type="EMBL" id="CAFBPD010000056">
    <property type="protein sequence ID" value="CAB5003013.1"/>
    <property type="molecule type" value="Genomic_DNA"/>
</dbReference>
<reference evidence="1" key="1">
    <citation type="submission" date="2020-05" db="EMBL/GenBank/DDBJ databases">
        <authorList>
            <person name="Chiriac C."/>
            <person name="Salcher M."/>
            <person name="Ghai R."/>
            <person name="Kavagutti S V."/>
        </authorList>
    </citation>
    <scope>NUCLEOTIDE SEQUENCE</scope>
</reference>
<gene>
    <name evidence="1" type="ORF">UFOPK4061_00424</name>
</gene>
<protein>
    <submittedName>
        <fullName evidence="1">Unannotated protein</fullName>
    </submittedName>
</protein>
<sequence>MRTTSVRIDLQTHGDLKRLASDLHLSVGETVRYAVRRLNQAIIGEELRAALTTEELAWLDSGHSHSQKLG</sequence>
<name>A0A6J7PIG9_9ZZZZ</name>
<proteinExistence type="predicted"/>